<dbReference type="STRING" id="1578165.BKG68_16440"/>
<evidence type="ECO:0000256" key="2">
    <source>
        <dbReference type="ARBA" id="ARBA00010617"/>
    </source>
</evidence>
<dbReference type="GO" id="GO:0020037">
    <property type="term" value="F:heme binding"/>
    <property type="evidence" value="ECO:0007669"/>
    <property type="project" value="InterPro"/>
</dbReference>
<dbReference type="SUPFAM" id="SSF48264">
    <property type="entry name" value="Cytochrome P450"/>
    <property type="match status" value="1"/>
</dbReference>
<evidence type="ECO:0000256" key="6">
    <source>
        <dbReference type="ARBA" id="ARBA00023004"/>
    </source>
</evidence>
<accession>A0A1X0ISC3</accession>
<evidence type="ECO:0000313" key="9">
    <source>
        <dbReference type="Proteomes" id="UP000192434"/>
    </source>
</evidence>
<sequence>MSACPFAPGFDFTDPDLIQQRIPVEEFAYLRKTEPIWWNAQPRGVAGFDDDGYWVVTKHADVKEVSRLNEVFSNSLNTTVVRYNEDITAEQLEIQRENLLIDMDEPKHRILRRIVSPLFTPKAVNGLHRRLVARARDIVDAAAEKSGGNFVSDIASVLPMHAIADLVGIPESDRQQVLDWTNQMFAYDDPAVGKDTATQATVAMLGYAYAMAEERQLNPRDDILTGLVQGAYEDRPLTPLEFAYFVIQLMVAGNETSRNAITHGVLAFADNPAQWELYRRHRPPTTADEIIRWASPIIAFQRTALQDVELGGVRVRKGQRVGMFYASANFDEEVFEEPFSFSIERDPNPHLAFGGHGIHYCLGADLARLEIGIMFDAMADRLPDLVPTGEPTRFRSGWINGVVELPANYVGRGGRDQPAWGLTRAERP</sequence>
<name>A0A1X0ISC3_9MYCO</name>
<keyword evidence="6" id="KW-0408">Iron</keyword>
<dbReference type="CDD" id="cd11033">
    <property type="entry name" value="CYP142-like"/>
    <property type="match status" value="1"/>
</dbReference>
<evidence type="ECO:0000256" key="3">
    <source>
        <dbReference type="ARBA" id="ARBA00022617"/>
    </source>
</evidence>
<comment type="similarity">
    <text evidence="2">Belongs to the cytochrome P450 family.</text>
</comment>
<dbReference type="Gene3D" id="1.10.630.10">
    <property type="entry name" value="Cytochrome P450"/>
    <property type="match status" value="1"/>
</dbReference>
<dbReference type="PANTHER" id="PTHR46696:SF4">
    <property type="entry name" value="BIOTIN BIOSYNTHESIS CYTOCHROME P450"/>
    <property type="match status" value="1"/>
</dbReference>
<keyword evidence="3" id="KW-0349">Heme</keyword>
<keyword evidence="5" id="KW-0560">Oxidoreductase</keyword>
<organism evidence="8 9">
    <name type="scientific">Mycobacteroides saopaulense</name>
    <dbReference type="NCBI Taxonomy" id="1578165"/>
    <lineage>
        <taxon>Bacteria</taxon>
        <taxon>Bacillati</taxon>
        <taxon>Actinomycetota</taxon>
        <taxon>Actinomycetes</taxon>
        <taxon>Mycobacteriales</taxon>
        <taxon>Mycobacteriaceae</taxon>
        <taxon>Mycobacteroides</taxon>
    </lineage>
</organism>
<dbReference type="GO" id="GO:0005506">
    <property type="term" value="F:iron ion binding"/>
    <property type="evidence" value="ECO:0007669"/>
    <property type="project" value="InterPro"/>
</dbReference>
<dbReference type="FunFam" id="1.10.630.10:FF:000018">
    <property type="entry name" value="Cytochrome P450 monooxygenase"/>
    <property type="match status" value="1"/>
</dbReference>
<gene>
    <name evidence="8" type="ORF">BST43_20660</name>
</gene>
<dbReference type="GO" id="GO:0036199">
    <property type="term" value="F:cholest-4-en-3-one 26-monooxygenase activity"/>
    <property type="evidence" value="ECO:0007669"/>
    <property type="project" value="TreeGrafter"/>
</dbReference>
<keyword evidence="4" id="KW-0479">Metal-binding</keyword>
<dbReference type="InterPro" id="IPR002397">
    <property type="entry name" value="Cyt_P450_B"/>
</dbReference>
<evidence type="ECO:0000256" key="7">
    <source>
        <dbReference type="ARBA" id="ARBA00023033"/>
    </source>
</evidence>
<dbReference type="EMBL" id="MVII01000031">
    <property type="protein sequence ID" value="ORB51512.1"/>
    <property type="molecule type" value="Genomic_DNA"/>
</dbReference>
<protein>
    <submittedName>
        <fullName evidence="8">Steroid C27-monooxygenase</fullName>
    </submittedName>
</protein>
<dbReference type="PANTHER" id="PTHR46696">
    <property type="entry name" value="P450, PUTATIVE (EUROFUNG)-RELATED"/>
    <property type="match status" value="1"/>
</dbReference>
<dbReference type="AlphaFoldDB" id="A0A1X0ISC3"/>
<dbReference type="InterPro" id="IPR001128">
    <property type="entry name" value="Cyt_P450"/>
</dbReference>
<dbReference type="Pfam" id="PF00067">
    <property type="entry name" value="p450"/>
    <property type="match status" value="1"/>
</dbReference>
<reference evidence="8 9" key="1">
    <citation type="submission" date="2016-12" db="EMBL/GenBank/DDBJ databases">
        <title>The new phylogeny of genus Mycobacterium.</title>
        <authorList>
            <person name="Tortoli E."/>
            <person name="Trovato A."/>
            <person name="Cirillo D.M."/>
        </authorList>
    </citation>
    <scope>NUCLEOTIDE SEQUENCE [LARGE SCALE GENOMIC DNA]</scope>
    <source>
        <strain evidence="8 9">CCUG 66554</strain>
    </source>
</reference>
<dbReference type="GO" id="GO:0006707">
    <property type="term" value="P:cholesterol catabolic process"/>
    <property type="evidence" value="ECO:0007669"/>
    <property type="project" value="TreeGrafter"/>
</dbReference>
<comment type="cofactor">
    <cofactor evidence="1">
        <name>heme</name>
        <dbReference type="ChEBI" id="CHEBI:30413"/>
    </cofactor>
</comment>
<dbReference type="GO" id="GO:0008395">
    <property type="term" value="F:steroid hydroxylase activity"/>
    <property type="evidence" value="ECO:0007669"/>
    <property type="project" value="TreeGrafter"/>
</dbReference>
<proteinExistence type="inferred from homology"/>
<dbReference type="Proteomes" id="UP000192434">
    <property type="component" value="Unassembled WGS sequence"/>
</dbReference>
<evidence type="ECO:0000256" key="4">
    <source>
        <dbReference type="ARBA" id="ARBA00022723"/>
    </source>
</evidence>
<dbReference type="OrthoDB" id="5241086at2"/>
<comment type="caution">
    <text evidence="8">The sequence shown here is derived from an EMBL/GenBank/DDBJ whole genome shotgun (WGS) entry which is preliminary data.</text>
</comment>
<keyword evidence="7 8" id="KW-0503">Monooxygenase</keyword>
<dbReference type="InterPro" id="IPR036396">
    <property type="entry name" value="Cyt_P450_sf"/>
</dbReference>
<evidence type="ECO:0000256" key="5">
    <source>
        <dbReference type="ARBA" id="ARBA00023002"/>
    </source>
</evidence>
<dbReference type="PRINTS" id="PR00359">
    <property type="entry name" value="BP450"/>
</dbReference>
<evidence type="ECO:0000256" key="1">
    <source>
        <dbReference type="ARBA" id="ARBA00001971"/>
    </source>
</evidence>
<dbReference type="RefSeq" id="WP_083018683.1">
    <property type="nucleotide sequence ID" value="NZ_MVII01000031.1"/>
</dbReference>
<evidence type="ECO:0000313" key="8">
    <source>
        <dbReference type="EMBL" id="ORB51512.1"/>
    </source>
</evidence>